<dbReference type="PANTHER" id="PTHR43686">
    <property type="entry name" value="SULFURTRANSFERASE-RELATED"/>
    <property type="match status" value="1"/>
</dbReference>
<feature type="domain" description="tRNA(Ile)-lysidine/2-thiocytidine synthase N-terminal" evidence="1">
    <location>
        <begin position="34"/>
        <end position="202"/>
    </location>
</feature>
<evidence type="ECO:0000259" key="1">
    <source>
        <dbReference type="Pfam" id="PF01171"/>
    </source>
</evidence>
<dbReference type="SUPFAM" id="SSF52402">
    <property type="entry name" value="Adenine nucleotide alpha hydrolases-like"/>
    <property type="match status" value="1"/>
</dbReference>
<dbReference type="InterPro" id="IPR014729">
    <property type="entry name" value="Rossmann-like_a/b/a_fold"/>
</dbReference>
<sequence length="253" mass="28709">MSGLRTLTYAQKKCISTIGMLMQKTRMLGPGARIGVAVSGGVDSFTLLKALAVRRSILPFPVEVMALHVNPGFTPESHWPLARWVEQEGLAAHIELTDHGPRAHSDENRKNSPCFFCAMLRRKRLFDLCAQYKLTHLAFGHNAEDLMVTFFMNVVQNGRVDGLSASEDYFNGRLKVVRPALFLEKKYMRAAARQWGLPLWENTCPSNGKTRRTEINDWLELEFSRTKSTRQNVLNALTRYQLERQQASLTSLP</sequence>
<accession>A0A238XTF9</accession>
<gene>
    <name evidence="2" type="ORF">SAMN04488503_0378</name>
</gene>
<dbReference type="OrthoDB" id="9801054at2"/>
<dbReference type="PANTHER" id="PTHR43686:SF1">
    <property type="entry name" value="AMINOTRAN_5 DOMAIN-CONTAINING PROTEIN"/>
    <property type="match status" value="1"/>
</dbReference>
<dbReference type="InterPro" id="IPR011063">
    <property type="entry name" value="TilS/TtcA_N"/>
</dbReference>
<protein>
    <submittedName>
        <fullName evidence="2">tRNA(Ile)-lysidine synthase TilS/MesJ</fullName>
    </submittedName>
</protein>
<dbReference type="Pfam" id="PF01171">
    <property type="entry name" value="ATP_bind_3"/>
    <property type="match status" value="1"/>
</dbReference>
<dbReference type="EMBL" id="FZOC01000001">
    <property type="protein sequence ID" value="SNR61624.1"/>
    <property type="molecule type" value="Genomic_DNA"/>
</dbReference>
<name>A0A238XTF9_9BACT</name>
<organism evidence="2 3">
    <name type="scientific">Humidesulfovibrio mexicanus</name>
    <dbReference type="NCBI Taxonomy" id="147047"/>
    <lineage>
        <taxon>Bacteria</taxon>
        <taxon>Pseudomonadati</taxon>
        <taxon>Thermodesulfobacteriota</taxon>
        <taxon>Desulfovibrionia</taxon>
        <taxon>Desulfovibrionales</taxon>
        <taxon>Desulfovibrionaceae</taxon>
        <taxon>Humidesulfovibrio</taxon>
    </lineage>
</organism>
<evidence type="ECO:0000313" key="3">
    <source>
        <dbReference type="Proteomes" id="UP000198324"/>
    </source>
</evidence>
<dbReference type="Proteomes" id="UP000198324">
    <property type="component" value="Unassembled WGS sequence"/>
</dbReference>
<keyword evidence="3" id="KW-1185">Reference proteome</keyword>
<proteinExistence type="predicted"/>
<dbReference type="Gene3D" id="3.40.50.620">
    <property type="entry name" value="HUPs"/>
    <property type="match status" value="1"/>
</dbReference>
<dbReference type="RefSeq" id="WP_089271136.1">
    <property type="nucleotide sequence ID" value="NZ_FZOC01000001.1"/>
</dbReference>
<reference evidence="2 3" key="1">
    <citation type="submission" date="2017-06" db="EMBL/GenBank/DDBJ databases">
        <authorList>
            <person name="Kim H.J."/>
            <person name="Triplett B.A."/>
        </authorList>
    </citation>
    <scope>NUCLEOTIDE SEQUENCE [LARGE SCALE GENOMIC DNA]</scope>
    <source>
        <strain evidence="2 3">DSM 13116</strain>
    </source>
</reference>
<dbReference type="AlphaFoldDB" id="A0A238XTF9"/>
<evidence type="ECO:0000313" key="2">
    <source>
        <dbReference type="EMBL" id="SNR61624.1"/>
    </source>
</evidence>